<accession>A0A1G8ILR7</accession>
<evidence type="ECO:0000313" key="1">
    <source>
        <dbReference type="EMBL" id="SDI19978.1"/>
    </source>
</evidence>
<dbReference type="EMBL" id="FNCG01000017">
    <property type="protein sequence ID" value="SDI19978.1"/>
    <property type="molecule type" value="Genomic_DNA"/>
</dbReference>
<evidence type="ECO:0000313" key="2">
    <source>
        <dbReference type="Proteomes" id="UP000199705"/>
    </source>
</evidence>
<dbReference type="AlphaFoldDB" id="A0A1G8ILR7"/>
<dbReference type="InterPro" id="IPR046230">
    <property type="entry name" value="DUF6263"/>
</dbReference>
<sequence>MKKILMASLLAIGAVTGYGQKVKPALKLIKGNSYYLSTTAHSVVKQTINGQVNNIDMAIDGKMSFKVLNVNDSLYYMEVNYTKVGMKMQLPTGNVAFDSDNKDTTNIMARIMSGITNKPFTATLTRSGRIRSIENAENMITSMIDGFKEVPAEKKEQLKTQLTQSFGSGALKSNLEMAMSVLPETVVAKNDKWTIKNNLEGAMSAKVISVYQLVDITPQSYVIHGNATLETDNTAGYKTVSNMPMKYNMKGTMVADVVVDKATGWISSSKLKQNIDGTVEIKDNPQVPGGLTFPMSVTSETSSTDH</sequence>
<dbReference type="STRING" id="551996.SAMN05192573_11745"/>
<dbReference type="Proteomes" id="UP000199705">
    <property type="component" value="Unassembled WGS sequence"/>
</dbReference>
<dbReference type="Pfam" id="PF19777">
    <property type="entry name" value="DUF6263"/>
    <property type="match status" value="1"/>
</dbReference>
<gene>
    <name evidence="1" type="ORF">SAMN05192573_11745</name>
</gene>
<name>A0A1G8ILR7_9SPHI</name>
<proteinExistence type="predicted"/>
<keyword evidence="2" id="KW-1185">Reference proteome</keyword>
<organism evidence="1 2">
    <name type="scientific">Mucilaginibacter gossypii</name>
    <dbReference type="NCBI Taxonomy" id="551996"/>
    <lineage>
        <taxon>Bacteria</taxon>
        <taxon>Pseudomonadati</taxon>
        <taxon>Bacteroidota</taxon>
        <taxon>Sphingobacteriia</taxon>
        <taxon>Sphingobacteriales</taxon>
        <taxon>Sphingobacteriaceae</taxon>
        <taxon>Mucilaginibacter</taxon>
    </lineage>
</organism>
<protein>
    <submittedName>
        <fullName evidence="1">Uncharacterized protein</fullName>
    </submittedName>
</protein>
<dbReference type="RefSeq" id="WP_091173798.1">
    <property type="nucleotide sequence ID" value="NZ_FNCG01000017.1"/>
</dbReference>
<reference evidence="2" key="1">
    <citation type="submission" date="2016-10" db="EMBL/GenBank/DDBJ databases">
        <authorList>
            <person name="Varghese N."/>
            <person name="Submissions S."/>
        </authorList>
    </citation>
    <scope>NUCLEOTIDE SEQUENCE [LARGE SCALE GENOMIC DNA]</scope>
    <source>
        <strain evidence="2">Gh-67</strain>
    </source>
</reference>